<sequence>MAFGQPVAHHHGDTRIAAGLRAWRTPLGLCKGFPKPVAPWPLTDNYKEERQSVTAAVTCCCRRESHRPVENEAREQLSLNKDGLCEMHPRPSPVPPSLPPVHPPTRLAETMPECDN</sequence>
<comment type="caution">
    <text evidence="2">The sequence shown here is derived from an EMBL/GenBank/DDBJ whole genome shotgun (WGS) entry which is preliminary data.</text>
</comment>
<organism evidence="2 3">
    <name type="scientific">Portunus trituberculatus</name>
    <name type="common">Swimming crab</name>
    <name type="synonym">Neptunus trituberculatus</name>
    <dbReference type="NCBI Taxonomy" id="210409"/>
    <lineage>
        <taxon>Eukaryota</taxon>
        <taxon>Metazoa</taxon>
        <taxon>Ecdysozoa</taxon>
        <taxon>Arthropoda</taxon>
        <taxon>Crustacea</taxon>
        <taxon>Multicrustacea</taxon>
        <taxon>Malacostraca</taxon>
        <taxon>Eumalacostraca</taxon>
        <taxon>Eucarida</taxon>
        <taxon>Decapoda</taxon>
        <taxon>Pleocyemata</taxon>
        <taxon>Brachyura</taxon>
        <taxon>Eubrachyura</taxon>
        <taxon>Portunoidea</taxon>
        <taxon>Portunidae</taxon>
        <taxon>Portuninae</taxon>
        <taxon>Portunus</taxon>
    </lineage>
</organism>
<dbReference type="Proteomes" id="UP000324222">
    <property type="component" value="Unassembled WGS sequence"/>
</dbReference>
<dbReference type="AlphaFoldDB" id="A0A5B7IXC1"/>
<evidence type="ECO:0000313" key="2">
    <source>
        <dbReference type="EMBL" id="MPC86117.1"/>
    </source>
</evidence>
<feature type="compositionally biased region" description="Pro residues" evidence="1">
    <location>
        <begin position="90"/>
        <end position="103"/>
    </location>
</feature>
<reference evidence="2 3" key="1">
    <citation type="submission" date="2019-05" db="EMBL/GenBank/DDBJ databases">
        <title>Another draft genome of Portunus trituberculatus and its Hox gene families provides insights of decapod evolution.</title>
        <authorList>
            <person name="Jeong J.-H."/>
            <person name="Song I."/>
            <person name="Kim S."/>
            <person name="Choi T."/>
            <person name="Kim D."/>
            <person name="Ryu S."/>
            <person name="Kim W."/>
        </authorList>
    </citation>
    <scope>NUCLEOTIDE SEQUENCE [LARGE SCALE GENOMIC DNA]</scope>
    <source>
        <tissue evidence="2">Muscle</tissue>
    </source>
</reference>
<gene>
    <name evidence="2" type="ORF">E2C01_080933</name>
</gene>
<evidence type="ECO:0000256" key="1">
    <source>
        <dbReference type="SAM" id="MobiDB-lite"/>
    </source>
</evidence>
<proteinExistence type="predicted"/>
<accession>A0A5B7IXC1</accession>
<keyword evidence="3" id="KW-1185">Reference proteome</keyword>
<protein>
    <submittedName>
        <fullName evidence="2">Uncharacterized protein</fullName>
    </submittedName>
</protein>
<evidence type="ECO:0000313" key="3">
    <source>
        <dbReference type="Proteomes" id="UP000324222"/>
    </source>
</evidence>
<feature type="region of interest" description="Disordered" evidence="1">
    <location>
        <begin position="83"/>
        <end position="116"/>
    </location>
</feature>
<name>A0A5B7IXC1_PORTR</name>
<dbReference type="EMBL" id="VSRR010070512">
    <property type="protein sequence ID" value="MPC86117.1"/>
    <property type="molecule type" value="Genomic_DNA"/>
</dbReference>